<evidence type="ECO:0008006" key="3">
    <source>
        <dbReference type="Google" id="ProtNLM"/>
    </source>
</evidence>
<organism evidence="1 2">
    <name type="scientific">Paenibacillus albus</name>
    <dbReference type="NCBI Taxonomy" id="2495582"/>
    <lineage>
        <taxon>Bacteria</taxon>
        <taxon>Bacillati</taxon>
        <taxon>Bacillota</taxon>
        <taxon>Bacilli</taxon>
        <taxon>Bacillales</taxon>
        <taxon>Paenibacillaceae</taxon>
        <taxon>Paenibacillus</taxon>
    </lineage>
</organism>
<proteinExistence type="predicted"/>
<name>A0A3S9A7Y5_9BACL</name>
<gene>
    <name evidence="1" type="ORF">EJC50_20960</name>
</gene>
<keyword evidence="2" id="KW-1185">Reference proteome</keyword>
<evidence type="ECO:0000313" key="1">
    <source>
        <dbReference type="EMBL" id="AZN41867.1"/>
    </source>
</evidence>
<dbReference type="OrthoDB" id="8704087at2"/>
<evidence type="ECO:0000313" key="2">
    <source>
        <dbReference type="Proteomes" id="UP000272528"/>
    </source>
</evidence>
<protein>
    <recommendedName>
        <fullName evidence="3">Peptide ABC transporter permease</fullName>
    </recommendedName>
</protein>
<reference evidence="2" key="1">
    <citation type="submission" date="2018-12" db="EMBL/GenBank/DDBJ databases">
        <title>Genome sequence of Peanibacillus sp.</title>
        <authorList>
            <person name="Subramani G."/>
            <person name="Srinivasan S."/>
            <person name="Kim M.K."/>
        </authorList>
    </citation>
    <scope>NUCLEOTIDE SEQUENCE [LARGE SCALE GENOMIC DNA]</scope>
    <source>
        <strain evidence="2">18JY67-1</strain>
    </source>
</reference>
<dbReference type="Proteomes" id="UP000272528">
    <property type="component" value="Chromosome"/>
</dbReference>
<accession>A0A3S9A7Y5</accession>
<dbReference type="RefSeq" id="WP_126017573.1">
    <property type="nucleotide sequence ID" value="NZ_CP034437.1"/>
</dbReference>
<sequence length="239" mass="28502">MVKRKNIWDLIYVSREGQENCFYSYGIEFHEFISCIFNRPENILLLRHQFFNAQWNQHSRFDYVTKQELDELIQDNVYGYGDFCWVDFSEEEDLDALNNNQIAELLFFGHLEKPLHNIPKVRFAYYAHDDGWFNKLYVTYLHDYEILLAKIITSKLYQLTGRKIADIPADISSVLLDFTKNGLFINLSRVINSKVELKIPITTVGHYTDMDRVYKLREEISDDEVWLVYSKRLWKLAPC</sequence>
<dbReference type="EMBL" id="CP034437">
    <property type="protein sequence ID" value="AZN41867.1"/>
    <property type="molecule type" value="Genomic_DNA"/>
</dbReference>
<dbReference type="AlphaFoldDB" id="A0A3S9A7Y5"/>
<dbReference type="KEGG" id="palb:EJC50_20960"/>